<dbReference type="NCBIfam" id="NF045758">
    <property type="entry name" value="YlxM"/>
    <property type="match status" value="1"/>
</dbReference>
<sequence>MVDSFNEVILLLDFYGGLLTDKQRLIMSYHYEQDMSLSEISEELHISRQAVHDVIKRSEKVLKGYEKELGLVERFNYQKIKMIEIEILLKRNNDENSFKALDMLKELINM</sequence>
<comment type="similarity">
    <text evidence="1 3">Belongs to the UPF0122 family.</text>
</comment>
<dbReference type="STRING" id="1121307.CLCY_2c02430"/>
<comment type="caution">
    <text evidence="4">The sequence shown here is derived from an EMBL/GenBank/DDBJ whole genome shotgun (WGS) entry which is preliminary data.</text>
</comment>
<dbReference type="InterPro" id="IPR013324">
    <property type="entry name" value="RNA_pol_sigma_r3/r4-like"/>
</dbReference>
<evidence type="ECO:0000256" key="1">
    <source>
        <dbReference type="ARBA" id="ARBA00008720"/>
    </source>
</evidence>
<gene>
    <name evidence="4" type="ORF">CLCY_2c02430</name>
</gene>
<dbReference type="Proteomes" id="UP000036756">
    <property type="component" value="Unassembled WGS sequence"/>
</dbReference>
<name>A0A0J8DB09_CLOCY</name>
<dbReference type="PANTHER" id="PTHR40083">
    <property type="entry name" value="UPF0122 PROTEIN CBO2450/CLC_2298"/>
    <property type="match status" value="1"/>
</dbReference>
<organism evidence="4 5">
    <name type="scientific">Clostridium cylindrosporum DSM 605</name>
    <dbReference type="NCBI Taxonomy" id="1121307"/>
    <lineage>
        <taxon>Bacteria</taxon>
        <taxon>Bacillati</taxon>
        <taxon>Bacillota</taxon>
        <taxon>Clostridia</taxon>
        <taxon>Eubacteriales</taxon>
        <taxon>Clostridiaceae</taxon>
        <taxon>Clostridium</taxon>
    </lineage>
</organism>
<dbReference type="AlphaFoldDB" id="A0A0J8DB09"/>
<dbReference type="InterPro" id="IPR007394">
    <property type="entry name" value="UPF0122"/>
</dbReference>
<dbReference type="PANTHER" id="PTHR40083:SF1">
    <property type="entry name" value="UPF0122 PROTEIN YLXM"/>
    <property type="match status" value="1"/>
</dbReference>
<evidence type="ECO:0000313" key="5">
    <source>
        <dbReference type="Proteomes" id="UP000036756"/>
    </source>
</evidence>
<accession>A0A0J8DB09</accession>
<dbReference type="EMBL" id="LFVU01000027">
    <property type="protein sequence ID" value="KMT21483.1"/>
    <property type="molecule type" value="Genomic_DNA"/>
</dbReference>
<evidence type="ECO:0000256" key="2">
    <source>
        <dbReference type="ARBA" id="ARBA00024764"/>
    </source>
</evidence>
<dbReference type="RefSeq" id="WP_048570916.1">
    <property type="nucleotide sequence ID" value="NZ_LFVU01000027.1"/>
</dbReference>
<protein>
    <recommendedName>
        <fullName evidence="3">UPF0122 protein CLCY_2c02430</fullName>
    </recommendedName>
</protein>
<keyword evidence="5" id="KW-1185">Reference proteome</keyword>
<dbReference type="InterPro" id="IPR054831">
    <property type="entry name" value="UPF0122_fam_protein"/>
</dbReference>
<evidence type="ECO:0000256" key="3">
    <source>
        <dbReference type="HAMAP-Rule" id="MF_00245"/>
    </source>
</evidence>
<dbReference type="Pfam" id="PF04297">
    <property type="entry name" value="UPF0122"/>
    <property type="match status" value="1"/>
</dbReference>
<evidence type="ECO:0000313" key="4">
    <source>
        <dbReference type="EMBL" id="KMT21483.1"/>
    </source>
</evidence>
<dbReference type="InterPro" id="IPR036388">
    <property type="entry name" value="WH-like_DNA-bd_sf"/>
</dbReference>
<comment type="function">
    <text evidence="2 3">Might take part in the signal recognition particle (SRP) pathway. This is inferred from the conservation of its genetic proximity to ftsY/ffh. May be a regulatory protein.</text>
</comment>
<dbReference type="Gene3D" id="1.10.10.10">
    <property type="entry name" value="Winged helix-like DNA-binding domain superfamily/Winged helix DNA-binding domain"/>
    <property type="match status" value="1"/>
</dbReference>
<reference evidence="4 5" key="1">
    <citation type="submission" date="2015-06" db="EMBL/GenBank/DDBJ databases">
        <title>Draft genome sequence of the purine-degrading Clostridium cylindrosporum HC-1 (DSM 605).</title>
        <authorList>
            <person name="Poehlein A."/>
            <person name="Schiel-Bengelsdorf B."/>
            <person name="Bengelsdorf F."/>
            <person name="Daniel R."/>
            <person name="Duerre P."/>
        </authorList>
    </citation>
    <scope>NUCLEOTIDE SEQUENCE [LARGE SCALE GENOMIC DNA]</scope>
    <source>
        <strain evidence="4 5">DSM 605</strain>
    </source>
</reference>
<proteinExistence type="inferred from homology"/>
<dbReference type="PATRIC" id="fig|1121307.3.peg.1100"/>
<dbReference type="SUPFAM" id="SSF88659">
    <property type="entry name" value="Sigma3 and sigma4 domains of RNA polymerase sigma factors"/>
    <property type="match status" value="1"/>
</dbReference>
<dbReference type="HAMAP" id="MF_00245">
    <property type="entry name" value="UPF0122"/>
    <property type="match status" value="1"/>
</dbReference>
<dbReference type="OrthoDB" id="6392at2"/>